<dbReference type="NCBIfam" id="TIGR01378">
    <property type="entry name" value="thi_PPkinase"/>
    <property type="match status" value="1"/>
</dbReference>
<accession>A0ABY7AH24</accession>
<dbReference type="InterPro" id="IPR007373">
    <property type="entry name" value="Thiamin_PyroPKinase_B1-bd"/>
</dbReference>
<keyword evidence="1 7" id="KW-0808">Transferase</keyword>
<feature type="domain" description="Thiamin pyrophosphokinase thiamin-binding" evidence="6">
    <location>
        <begin position="153"/>
        <end position="214"/>
    </location>
</feature>
<evidence type="ECO:0000256" key="2">
    <source>
        <dbReference type="ARBA" id="ARBA00022741"/>
    </source>
</evidence>
<evidence type="ECO:0000313" key="7">
    <source>
        <dbReference type="EMBL" id="WAJ25886.1"/>
    </source>
</evidence>
<dbReference type="GO" id="GO:0004788">
    <property type="term" value="F:thiamine diphosphokinase activity"/>
    <property type="evidence" value="ECO:0007669"/>
    <property type="project" value="UniProtKB-EC"/>
</dbReference>
<dbReference type="RefSeq" id="WP_268116538.1">
    <property type="nucleotide sequence ID" value="NZ_CP113524.1"/>
</dbReference>
<evidence type="ECO:0000256" key="1">
    <source>
        <dbReference type="ARBA" id="ARBA00022679"/>
    </source>
</evidence>
<dbReference type="PANTHER" id="PTHR41299">
    <property type="entry name" value="THIAMINE PYROPHOSPHOKINASE"/>
    <property type="match status" value="1"/>
</dbReference>
<gene>
    <name evidence="7" type="ORF">OW255_10380</name>
</gene>
<dbReference type="CDD" id="cd07995">
    <property type="entry name" value="TPK"/>
    <property type="match status" value="1"/>
</dbReference>
<proteinExistence type="predicted"/>
<dbReference type="InterPro" id="IPR007371">
    <property type="entry name" value="TPK_catalytic"/>
</dbReference>
<evidence type="ECO:0000259" key="6">
    <source>
        <dbReference type="SMART" id="SM00983"/>
    </source>
</evidence>
<dbReference type="EC" id="2.7.6.2" evidence="5"/>
<dbReference type="Pfam" id="PF04263">
    <property type="entry name" value="TPK_catalytic"/>
    <property type="match status" value="1"/>
</dbReference>
<keyword evidence="2" id="KW-0547">Nucleotide-binding</keyword>
<name>A0ABY7AH24_9FIRM</name>
<evidence type="ECO:0000256" key="4">
    <source>
        <dbReference type="ARBA" id="ARBA00022840"/>
    </source>
</evidence>
<dbReference type="InterPro" id="IPR036759">
    <property type="entry name" value="TPK_catalytic_sf"/>
</dbReference>
<dbReference type="SUPFAM" id="SSF63862">
    <property type="entry name" value="Thiamin pyrophosphokinase, substrate-binding domain"/>
    <property type="match status" value="1"/>
</dbReference>
<dbReference type="SUPFAM" id="SSF63999">
    <property type="entry name" value="Thiamin pyrophosphokinase, catalytic domain"/>
    <property type="match status" value="1"/>
</dbReference>
<dbReference type="EMBL" id="CP113524">
    <property type="protein sequence ID" value="WAJ25886.1"/>
    <property type="molecule type" value="Genomic_DNA"/>
</dbReference>
<dbReference type="InterPro" id="IPR006282">
    <property type="entry name" value="Thi_PPkinase"/>
</dbReference>
<dbReference type="InterPro" id="IPR036371">
    <property type="entry name" value="TPK_B1-bd_sf"/>
</dbReference>
<keyword evidence="3" id="KW-0418">Kinase</keyword>
<keyword evidence="8" id="KW-1185">Reference proteome</keyword>
<keyword evidence="4" id="KW-0067">ATP-binding</keyword>
<dbReference type="InterPro" id="IPR053149">
    <property type="entry name" value="TPK"/>
</dbReference>
<dbReference type="Pfam" id="PF04265">
    <property type="entry name" value="TPK_B1_binding"/>
    <property type="match status" value="1"/>
</dbReference>
<protein>
    <recommendedName>
        <fullName evidence="5">Thiamine diphosphokinase</fullName>
        <ecNumber evidence="5">2.7.6.2</ecNumber>
    </recommendedName>
</protein>
<dbReference type="Gene3D" id="3.40.50.10240">
    <property type="entry name" value="Thiamin pyrophosphokinase, catalytic domain"/>
    <property type="match status" value="1"/>
</dbReference>
<evidence type="ECO:0000256" key="5">
    <source>
        <dbReference type="NCBIfam" id="TIGR01378"/>
    </source>
</evidence>
<sequence length="220" mass="24372">MKEEITGLIVTGGPIDHGFAREFIKGRTFDKIIAVDRGLNAVLHLELIPDAIVGDFDSADEQVLNEFKSRSLPADWEIHKPEKDETDTELAIHTALRLGCTRLILLGATGGRLDHFLGNLHLLYFALEKGIDAAIVDEKNWITVTKHGRTFEGDKIYGKYISFLPLSEKVTGITLTGFKYPLYKKDITIGTSLCISNELTGPVGRMEFDSGILVCVESHD</sequence>
<reference evidence="7" key="1">
    <citation type="submission" date="2022-11" db="EMBL/GenBank/DDBJ databases">
        <title>Lacrimispora xylanolytica sy1, complete genome.</title>
        <authorList>
            <person name="Choi S."/>
        </authorList>
    </citation>
    <scope>NUCLEOTIDE SEQUENCE</scope>
    <source>
        <strain evidence="7">Sy1</strain>
    </source>
</reference>
<dbReference type="Proteomes" id="UP001163115">
    <property type="component" value="Chromosome"/>
</dbReference>
<organism evidence="7 8">
    <name type="scientific">Lacrimispora xylanolytica</name>
    <dbReference type="NCBI Taxonomy" id="29375"/>
    <lineage>
        <taxon>Bacteria</taxon>
        <taxon>Bacillati</taxon>
        <taxon>Bacillota</taxon>
        <taxon>Clostridia</taxon>
        <taxon>Lachnospirales</taxon>
        <taxon>Lachnospiraceae</taxon>
        <taxon>Lacrimispora</taxon>
    </lineage>
</organism>
<dbReference type="PANTHER" id="PTHR41299:SF1">
    <property type="entry name" value="THIAMINE PYROPHOSPHOKINASE"/>
    <property type="match status" value="1"/>
</dbReference>
<evidence type="ECO:0000313" key="8">
    <source>
        <dbReference type="Proteomes" id="UP001163115"/>
    </source>
</evidence>
<dbReference type="SMART" id="SM00983">
    <property type="entry name" value="TPK_B1_binding"/>
    <property type="match status" value="1"/>
</dbReference>
<evidence type="ECO:0000256" key="3">
    <source>
        <dbReference type="ARBA" id="ARBA00022777"/>
    </source>
</evidence>